<dbReference type="AlphaFoldDB" id="A0A150HBY1"/>
<keyword evidence="1 6" id="KW-0436">Ligase</keyword>
<dbReference type="RefSeq" id="WP_062019356.1">
    <property type="nucleotide sequence ID" value="NZ_LQQC01000002.1"/>
</dbReference>
<reference evidence="8 9" key="1">
    <citation type="submission" date="2016-01" db="EMBL/GenBank/DDBJ databases">
        <title>Use of Whole Genome Sequencing to ascertain that Brevibacterium massiliense (Roux, Raoult 2009) is a later heterotypic synonym of Brevibacterium ravenspurgense (Mages 2008).</title>
        <authorList>
            <person name="Bernier A.-M."/>
            <person name="Burdz T."/>
            <person name="Huynh C."/>
            <person name="Pachecho A.L."/>
            <person name="Wiebe D."/>
            <person name="Bonner C."/>
            <person name="Bernard K."/>
        </authorList>
    </citation>
    <scope>NUCLEOTIDE SEQUENCE [LARGE SCALE GENOMIC DNA]</scope>
    <source>
        <strain evidence="8 9">CCUG56047</strain>
    </source>
</reference>
<evidence type="ECO:0000259" key="7">
    <source>
        <dbReference type="Pfam" id="PF01425"/>
    </source>
</evidence>
<dbReference type="NCBIfam" id="TIGR00132">
    <property type="entry name" value="gatA"/>
    <property type="match status" value="1"/>
</dbReference>
<dbReference type="GO" id="GO:0006412">
    <property type="term" value="P:translation"/>
    <property type="evidence" value="ECO:0007669"/>
    <property type="project" value="UniProtKB-UniRule"/>
</dbReference>
<dbReference type="GO" id="GO:0016740">
    <property type="term" value="F:transferase activity"/>
    <property type="evidence" value="ECO:0007669"/>
    <property type="project" value="UniProtKB-KW"/>
</dbReference>
<dbReference type="Gene3D" id="3.90.1300.10">
    <property type="entry name" value="Amidase signature (AS) domain"/>
    <property type="match status" value="1"/>
</dbReference>
<feature type="active site" description="Acyl-ester intermediate" evidence="6">
    <location>
        <position position="179"/>
    </location>
</feature>
<dbReference type="GO" id="GO:0050567">
    <property type="term" value="F:glutaminyl-tRNA synthase (glutamine-hydrolyzing) activity"/>
    <property type="evidence" value="ECO:0007669"/>
    <property type="project" value="UniProtKB-UniRule"/>
</dbReference>
<dbReference type="GO" id="GO:0030956">
    <property type="term" value="C:glutamyl-tRNA(Gln) amidotransferase complex"/>
    <property type="evidence" value="ECO:0007669"/>
    <property type="project" value="InterPro"/>
</dbReference>
<feature type="active site" description="Charge relay system" evidence="6">
    <location>
        <position position="80"/>
    </location>
</feature>
<keyword evidence="2 6" id="KW-0547">Nucleotide-binding</keyword>
<evidence type="ECO:0000256" key="4">
    <source>
        <dbReference type="ARBA" id="ARBA00022917"/>
    </source>
</evidence>
<comment type="similarity">
    <text evidence="6">Belongs to the amidase family. GatA subfamily.</text>
</comment>
<name>A0A150HBY1_9MICO</name>
<comment type="function">
    <text evidence="5 6">Allows the formation of correctly charged Gln-tRNA(Gln) through the transamidation of misacylated Glu-tRNA(Gln) in organisms which lack glutaminyl-tRNA synthetase. The reaction takes place in the presence of glutamine and ATP through an activated gamma-phospho-Glu-tRNA(Gln).</text>
</comment>
<dbReference type="SUPFAM" id="SSF75304">
    <property type="entry name" value="Amidase signature (AS) enzymes"/>
    <property type="match status" value="1"/>
</dbReference>
<comment type="caution">
    <text evidence="8">The sequence shown here is derived from an EMBL/GenBank/DDBJ whole genome shotgun (WGS) entry which is preliminary data.</text>
</comment>
<keyword evidence="3 6" id="KW-0067">ATP-binding</keyword>
<evidence type="ECO:0000256" key="5">
    <source>
        <dbReference type="ARBA" id="ARBA00025295"/>
    </source>
</evidence>
<evidence type="ECO:0000313" key="9">
    <source>
        <dbReference type="Proteomes" id="UP000243589"/>
    </source>
</evidence>
<evidence type="ECO:0000256" key="1">
    <source>
        <dbReference type="ARBA" id="ARBA00022598"/>
    </source>
</evidence>
<keyword evidence="8" id="KW-0808">Transferase</keyword>
<comment type="subunit">
    <text evidence="6">Heterotrimer of A, B and C subunits.</text>
</comment>
<evidence type="ECO:0000256" key="2">
    <source>
        <dbReference type="ARBA" id="ARBA00022741"/>
    </source>
</evidence>
<keyword evidence="9" id="KW-1185">Reference proteome</keyword>
<evidence type="ECO:0000256" key="6">
    <source>
        <dbReference type="HAMAP-Rule" id="MF_00120"/>
    </source>
</evidence>
<dbReference type="Proteomes" id="UP000243589">
    <property type="component" value="Unassembled WGS sequence"/>
</dbReference>
<organism evidence="8 9">
    <name type="scientific">Brevibacterium ravenspurgense</name>
    <dbReference type="NCBI Taxonomy" id="479117"/>
    <lineage>
        <taxon>Bacteria</taxon>
        <taxon>Bacillati</taxon>
        <taxon>Actinomycetota</taxon>
        <taxon>Actinomycetes</taxon>
        <taxon>Micrococcales</taxon>
        <taxon>Brevibacteriaceae</taxon>
        <taxon>Brevibacterium</taxon>
    </lineage>
</organism>
<dbReference type="PATRIC" id="fig|479117.4.peg.84"/>
<comment type="catalytic activity">
    <reaction evidence="6">
        <text>L-glutamyl-tRNA(Gln) + L-glutamine + ATP + H2O = L-glutaminyl-tRNA(Gln) + L-glutamate + ADP + phosphate + H(+)</text>
        <dbReference type="Rhea" id="RHEA:17521"/>
        <dbReference type="Rhea" id="RHEA-COMP:9681"/>
        <dbReference type="Rhea" id="RHEA-COMP:9684"/>
        <dbReference type="ChEBI" id="CHEBI:15377"/>
        <dbReference type="ChEBI" id="CHEBI:15378"/>
        <dbReference type="ChEBI" id="CHEBI:29985"/>
        <dbReference type="ChEBI" id="CHEBI:30616"/>
        <dbReference type="ChEBI" id="CHEBI:43474"/>
        <dbReference type="ChEBI" id="CHEBI:58359"/>
        <dbReference type="ChEBI" id="CHEBI:78520"/>
        <dbReference type="ChEBI" id="CHEBI:78521"/>
        <dbReference type="ChEBI" id="CHEBI:456216"/>
        <dbReference type="EC" id="6.3.5.7"/>
    </reaction>
</comment>
<protein>
    <recommendedName>
        <fullName evidence="6">Glutamyl-tRNA(Gln) amidotransferase subunit A</fullName>
        <shortName evidence="6">Glu-ADT subunit A</shortName>
        <ecNumber evidence="6">6.3.5.7</ecNumber>
    </recommendedName>
</protein>
<gene>
    <name evidence="8" type="primary">gatA_1</name>
    <name evidence="6" type="synonym">gatA</name>
    <name evidence="8" type="ORF">Bravens_00086</name>
</gene>
<dbReference type="InterPro" id="IPR036928">
    <property type="entry name" value="AS_sf"/>
</dbReference>
<sequence length="506" mass="53223">MADLTQLSALDLADGLKAGEYSSTEVTQAHLDRIEAVEPQVKSFVTVTADTALAAAADVDRRRAAGEDLPLLAGVPVTHKDLVATEGIRTTASSKMLEDWVPPYSATVYEKTKAAGMPMLGKTNLDEFAMGQSTEHSAFGPTRNPWNLDRIPGGSSGGALASLAAFQTPLALGTDTGGSIRQPAALTGTVGMKPTYGSVSRYGIIAMASSLDTVSPSARTVADTAAFHQMLAGHDPLDSTSLPDEVPDFLAAVKRGAEEGLKGKRLGVIRQLLSDDTSEAVRAQFQAAAHEAQKQGAEIVEIDVPSLGYAVQAYYILMSSEVSSNLARYDGMRFGLRVEPEEGPVTAETVMAATRAAGFGKEVKRRIIMGTYALSAGFFDAFYGSAQKVRTLIQRDFAQAFEQVDALIAPTTPTTAWEFGAEDRLSPMEIYLSDVTTIPANLAGIPAMSLPAGLADDGLPVGLQLLAPARADERLYHIGSGFEAALNAARGGSVLDNIPALAADKN</sequence>
<evidence type="ECO:0000256" key="3">
    <source>
        <dbReference type="ARBA" id="ARBA00022840"/>
    </source>
</evidence>
<accession>A0A150HBY1</accession>
<dbReference type="HAMAP" id="MF_00120">
    <property type="entry name" value="GatA"/>
    <property type="match status" value="1"/>
</dbReference>
<dbReference type="InterPro" id="IPR023631">
    <property type="entry name" value="Amidase_dom"/>
</dbReference>
<dbReference type="PANTHER" id="PTHR11895">
    <property type="entry name" value="TRANSAMIDASE"/>
    <property type="match status" value="1"/>
</dbReference>
<proteinExistence type="inferred from homology"/>
<dbReference type="EMBL" id="LQQC01000002">
    <property type="protein sequence ID" value="KXZ59616.1"/>
    <property type="molecule type" value="Genomic_DNA"/>
</dbReference>
<dbReference type="PANTHER" id="PTHR11895:SF151">
    <property type="entry name" value="GLUTAMYL-TRNA(GLN) AMIDOTRANSFERASE SUBUNIT A"/>
    <property type="match status" value="1"/>
</dbReference>
<dbReference type="GO" id="GO:0005524">
    <property type="term" value="F:ATP binding"/>
    <property type="evidence" value="ECO:0007669"/>
    <property type="project" value="UniProtKB-KW"/>
</dbReference>
<dbReference type="EC" id="6.3.5.7" evidence="6"/>
<keyword evidence="4 6" id="KW-0648">Protein biosynthesis</keyword>
<dbReference type="InterPro" id="IPR004412">
    <property type="entry name" value="GatA"/>
</dbReference>
<dbReference type="Pfam" id="PF01425">
    <property type="entry name" value="Amidase"/>
    <property type="match status" value="1"/>
</dbReference>
<evidence type="ECO:0000313" key="8">
    <source>
        <dbReference type="EMBL" id="KXZ59616.1"/>
    </source>
</evidence>
<feature type="active site" description="Charge relay system" evidence="6">
    <location>
        <position position="155"/>
    </location>
</feature>
<dbReference type="InterPro" id="IPR000120">
    <property type="entry name" value="Amidase"/>
</dbReference>
<feature type="domain" description="Amidase" evidence="7">
    <location>
        <begin position="25"/>
        <end position="475"/>
    </location>
</feature>